<dbReference type="AlphaFoldDB" id="A0AAD6UNP0"/>
<dbReference type="SUPFAM" id="SSF53383">
    <property type="entry name" value="PLP-dependent transferases"/>
    <property type="match status" value="1"/>
</dbReference>
<feature type="domain" description="Aminotransferase class V" evidence="1">
    <location>
        <begin position="22"/>
        <end position="426"/>
    </location>
</feature>
<dbReference type="InterPro" id="IPR015421">
    <property type="entry name" value="PyrdxlP-dep_Trfase_major"/>
</dbReference>
<dbReference type="PANTHER" id="PTHR43586:SF21">
    <property type="entry name" value="PYRIDOXAL PHOSPHATE (PLP)-DEPENDENT ASPARTATE AMINOTRANSFERASE SUPERFAMILY"/>
    <property type="match status" value="1"/>
</dbReference>
<dbReference type="InterPro" id="IPR015422">
    <property type="entry name" value="PyrdxlP-dep_Trfase_small"/>
</dbReference>
<dbReference type="GO" id="GO:0016740">
    <property type="term" value="F:transferase activity"/>
    <property type="evidence" value="ECO:0007669"/>
    <property type="project" value="UniProtKB-KW"/>
</dbReference>
<sequence length="436" mass="47448">MTHTLDVEFARSHFPSLKSGFIFADSAGGSQITQSSIDLITDYLSNSNVQLGADYSVSVTATQRVESAAEEARNLFGAESKNEIVFAASSTLNLENLARGLEPDIQEGDEFIITGEHEANCGVWKKLAARRGGVIKYWHSSPTSPNNPYSHSLKVEELLPLISARTRIVAFTATSNVLGSVVPVQEITKAVRAEAAAKGAKKVEVSIDCVAYAPHRRMNVKAWDIDYCVFSFYKIYGPHISAMYVRAHALASSVTSLAHHFIAGSKAYRLEVPKDGSQAYKLQPGGPGYEIVYGTTSVVPYLLSLTPANDLDATFAAIKAHETKLVTALLSYLTAPAQVARGLRVVGVEEPSGDRLPTVSFVVVGDRPMRSTEVVKVFDKRGGIGIRYGHFYAHTLVSELSPPVDVVEGVVRVSLVHYHTMEEVEEIIKVFKEIFA</sequence>
<keyword evidence="2" id="KW-0808">Transferase</keyword>
<dbReference type="InterPro" id="IPR015424">
    <property type="entry name" value="PyrdxlP-dep_Trfase"/>
</dbReference>
<keyword evidence="3" id="KW-1185">Reference proteome</keyword>
<dbReference type="Gene3D" id="3.90.1150.10">
    <property type="entry name" value="Aspartate Aminotransferase, domain 1"/>
    <property type="match status" value="1"/>
</dbReference>
<reference evidence="2" key="1">
    <citation type="submission" date="2023-03" db="EMBL/GenBank/DDBJ databases">
        <title>Massive genome expansion in bonnet fungi (Mycena s.s.) driven by repeated elements and novel gene families across ecological guilds.</title>
        <authorList>
            <consortium name="Lawrence Berkeley National Laboratory"/>
            <person name="Harder C.B."/>
            <person name="Miyauchi S."/>
            <person name="Viragh M."/>
            <person name="Kuo A."/>
            <person name="Thoen E."/>
            <person name="Andreopoulos B."/>
            <person name="Lu D."/>
            <person name="Skrede I."/>
            <person name="Drula E."/>
            <person name="Henrissat B."/>
            <person name="Morin E."/>
            <person name="Kohler A."/>
            <person name="Barry K."/>
            <person name="LaButti K."/>
            <person name="Morin E."/>
            <person name="Salamov A."/>
            <person name="Lipzen A."/>
            <person name="Mereny Z."/>
            <person name="Hegedus B."/>
            <person name="Baldrian P."/>
            <person name="Stursova M."/>
            <person name="Weitz H."/>
            <person name="Taylor A."/>
            <person name="Grigoriev I.V."/>
            <person name="Nagy L.G."/>
            <person name="Martin F."/>
            <person name="Kauserud H."/>
        </authorList>
    </citation>
    <scope>NUCLEOTIDE SEQUENCE</scope>
    <source>
        <strain evidence="2">9144</strain>
    </source>
</reference>
<dbReference type="EMBL" id="JARJCW010000131">
    <property type="protein sequence ID" value="KAJ7191556.1"/>
    <property type="molecule type" value="Genomic_DNA"/>
</dbReference>
<dbReference type="Proteomes" id="UP001219525">
    <property type="component" value="Unassembled WGS sequence"/>
</dbReference>
<proteinExistence type="predicted"/>
<organism evidence="2 3">
    <name type="scientific">Mycena pura</name>
    <dbReference type="NCBI Taxonomy" id="153505"/>
    <lineage>
        <taxon>Eukaryota</taxon>
        <taxon>Fungi</taxon>
        <taxon>Dikarya</taxon>
        <taxon>Basidiomycota</taxon>
        <taxon>Agaricomycotina</taxon>
        <taxon>Agaricomycetes</taxon>
        <taxon>Agaricomycetidae</taxon>
        <taxon>Agaricales</taxon>
        <taxon>Marasmiineae</taxon>
        <taxon>Mycenaceae</taxon>
        <taxon>Mycena</taxon>
    </lineage>
</organism>
<dbReference type="Pfam" id="PF00266">
    <property type="entry name" value="Aminotran_5"/>
    <property type="match status" value="1"/>
</dbReference>
<dbReference type="InterPro" id="IPR000192">
    <property type="entry name" value="Aminotrans_V_dom"/>
</dbReference>
<evidence type="ECO:0000313" key="3">
    <source>
        <dbReference type="Proteomes" id="UP001219525"/>
    </source>
</evidence>
<evidence type="ECO:0000313" key="2">
    <source>
        <dbReference type="EMBL" id="KAJ7191556.1"/>
    </source>
</evidence>
<name>A0AAD6UNP0_9AGAR</name>
<protein>
    <submittedName>
        <fullName evidence="2">Pyridoxal phosphate-dependent transferase</fullName>
    </submittedName>
</protein>
<comment type="caution">
    <text evidence="2">The sequence shown here is derived from an EMBL/GenBank/DDBJ whole genome shotgun (WGS) entry which is preliminary data.</text>
</comment>
<gene>
    <name evidence="2" type="ORF">GGX14DRAFT_600309</name>
</gene>
<dbReference type="PANTHER" id="PTHR43586">
    <property type="entry name" value="CYSTEINE DESULFURASE"/>
    <property type="match status" value="1"/>
</dbReference>
<evidence type="ECO:0000259" key="1">
    <source>
        <dbReference type="Pfam" id="PF00266"/>
    </source>
</evidence>
<accession>A0AAD6UNP0</accession>
<dbReference type="Gene3D" id="3.40.640.10">
    <property type="entry name" value="Type I PLP-dependent aspartate aminotransferase-like (Major domain)"/>
    <property type="match status" value="1"/>
</dbReference>